<dbReference type="OMA" id="IEQRQVC"/>
<dbReference type="SUPFAM" id="SSF63825">
    <property type="entry name" value="YWTD domain"/>
    <property type="match status" value="2"/>
</dbReference>
<feature type="disulfide bond" evidence="14">
    <location>
        <begin position="978"/>
        <end position="996"/>
    </location>
</feature>
<dbReference type="Pfam" id="PF00058">
    <property type="entry name" value="Ldl_recept_b"/>
    <property type="match status" value="2"/>
</dbReference>
<feature type="domain" description="EGF-like" evidence="19">
    <location>
        <begin position="1053"/>
        <end position="1089"/>
    </location>
</feature>
<evidence type="ECO:0000256" key="10">
    <source>
        <dbReference type="ARBA" id="ARBA00023157"/>
    </source>
</evidence>
<name>A0A3Q3X3D3_MOLML</name>
<evidence type="ECO:0000256" key="6">
    <source>
        <dbReference type="ARBA" id="ARBA00022729"/>
    </source>
</evidence>
<dbReference type="PROSITE" id="PS00022">
    <property type="entry name" value="EGF_1"/>
    <property type="match status" value="1"/>
</dbReference>
<dbReference type="AlphaFoldDB" id="A0A3Q3X3D3"/>
<dbReference type="STRING" id="94237.ENSMMOP00000019729"/>
<dbReference type="PANTHER" id="PTHR22722">
    <property type="entry name" value="LOW-DENSITY LIPOPROTEIN RECEPTOR-RELATED PROTEIN 2-RELATED"/>
    <property type="match status" value="1"/>
</dbReference>
<keyword evidence="7" id="KW-0677">Repeat</keyword>
<dbReference type="PRINTS" id="PR00261">
    <property type="entry name" value="LDLRECEPTOR"/>
</dbReference>
<dbReference type="Gene3D" id="2.120.10.30">
    <property type="entry name" value="TolB, C-terminal domain"/>
    <property type="match status" value="2"/>
</dbReference>
<dbReference type="CDD" id="cd00054">
    <property type="entry name" value="EGF_CA"/>
    <property type="match status" value="1"/>
</dbReference>
<evidence type="ECO:0000256" key="17">
    <source>
        <dbReference type="SAM" id="Phobius"/>
    </source>
</evidence>
<keyword evidence="21" id="KW-1185">Reference proteome</keyword>
<evidence type="ECO:0000256" key="16">
    <source>
        <dbReference type="SAM" id="MobiDB-lite"/>
    </source>
</evidence>
<feature type="disulfide bond" evidence="14">
    <location>
        <begin position="272"/>
        <end position="290"/>
    </location>
</feature>
<dbReference type="GO" id="GO:0043235">
    <property type="term" value="C:receptor complex"/>
    <property type="evidence" value="ECO:0007669"/>
    <property type="project" value="TreeGrafter"/>
</dbReference>
<dbReference type="FunFam" id="2.10.25.10:FF:000009">
    <property type="entry name" value="Low-density lipoprotein receptor isoform 1"/>
    <property type="match status" value="1"/>
</dbReference>
<keyword evidence="3 13" id="KW-0245">EGF-like domain</keyword>
<feature type="disulfide bond" evidence="14">
    <location>
        <begin position="124"/>
        <end position="139"/>
    </location>
</feature>
<dbReference type="InterPro" id="IPR051221">
    <property type="entry name" value="LDLR-related"/>
</dbReference>
<dbReference type="PROSITE" id="PS01209">
    <property type="entry name" value="LDLRA_1"/>
    <property type="match status" value="2"/>
</dbReference>
<evidence type="ECO:0000256" key="13">
    <source>
        <dbReference type="PROSITE-ProRule" id="PRU00076"/>
    </source>
</evidence>
<feature type="repeat" description="LDL-receptor class B" evidence="15">
    <location>
        <begin position="559"/>
        <end position="601"/>
    </location>
</feature>
<feature type="disulfide bond" evidence="14">
    <location>
        <begin position="245"/>
        <end position="260"/>
    </location>
</feature>
<dbReference type="PROSITE" id="PS00010">
    <property type="entry name" value="ASX_HYDROXYL"/>
    <property type="match status" value="1"/>
</dbReference>
<reference evidence="20" key="1">
    <citation type="submission" date="2025-08" db="UniProtKB">
        <authorList>
            <consortium name="Ensembl"/>
        </authorList>
    </citation>
    <scope>IDENTIFICATION</scope>
</reference>
<evidence type="ECO:0000256" key="8">
    <source>
        <dbReference type="ARBA" id="ARBA00022989"/>
    </source>
</evidence>
<feature type="signal peptide" evidence="18">
    <location>
        <begin position="1"/>
        <end position="20"/>
    </location>
</feature>
<dbReference type="InterPro" id="IPR018097">
    <property type="entry name" value="EGF_Ca-bd_CS"/>
</dbReference>
<dbReference type="PANTHER" id="PTHR22722:SF12">
    <property type="entry name" value="EGF-LIKE DOMAIN-CONTAINING PROTEIN"/>
    <property type="match status" value="1"/>
</dbReference>
<evidence type="ECO:0000256" key="2">
    <source>
        <dbReference type="ARBA" id="ARBA00004479"/>
    </source>
</evidence>
<dbReference type="CDD" id="cd00112">
    <property type="entry name" value="LDLa"/>
    <property type="match status" value="8"/>
</dbReference>
<dbReference type="SMART" id="SM00181">
    <property type="entry name" value="EGF"/>
    <property type="match status" value="4"/>
</dbReference>
<dbReference type="PROSITE" id="PS51120">
    <property type="entry name" value="LDLRB"/>
    <property type="match status" value="2"/>
</dbReference>
<reference evidence="20" key="2">
    <citation type="submission" date="2025-09" db="UniProtKB">
        <authorList>
            <consortium name="Ensembl"/>
        </authorList>
    </citation>
    <scope>IDENTIFICATION</scope>
</reference>
<dbReference type="GO" id="GO:0016324">
    <property type="term" value="C:apical plasma membrane"/>
    <property type="evidence" value="ECO:0007669"/>
    <property type="project" value="TreeGrafter"/>
</dbReference>
<feature type="disulfide bond" evidence="14">
    <location>
        <begin position="265"/>
        <end position="277"/>
    </location>
</feature>
<evidence type="ECO:0000313" key="21">
    <source>
        <dbReference type="Proteomes" id="UP000261620"/>
    </source>
</evidence>
<dbReference type="SMART" id="SM00192">
    <property type="entry name" value="LDLa"/>
    <property type="match status" value="8"/>
</dbReference>
<feature type="repeat" description="LDL-receptor class B" evidence="15">
    <location>
        <begin position="515"/>
        <end position="558"/>
    </location>
</feature>
<comment type="caution">
    <text evidence="13">Lacks conserved residue(s) required for the propagation of feature annotation.</text>
</comment>
<evidence type="ECO:0000256" key="3">
    <source>
        <dbReference type="ARBA" id="ARBA00022536"/>
    </source>
</evidence>
<feature type="disulfide bond" evidence="14">
    <location>
        <begin position="85"/>
        <end position="100"/>
    </location>
</feature>
<dbReference type="GO" id="GO:0042562">
    <property type="term" value="F:hormone binding"/>
    <property type="evidence" value="ECO:0007669"/>
    <property type="project" value="TreeGrafter"/>
</dbReference>
<dbReference type="FunFam" id="2.120.10.30:FF:000241">
    <property type="entry name" value="Low-density lipoprotein receptor-related protein 6"/>
    <property type="match status" value="1"/>
</dbReference>
<keyword evidence="5 17" id="KW-0812">Transmembrane</keyword>
<dbReference type="GO" id="GO:0012505">
    <property type="term" value="C:endomembrane system"/>
    <property type="evidence" value="ECO:0007669"/>
    <property type="project" value="UniProtKB-SubCell"/>
</dbReference>
<dbReference type="InterPro" id="IPR049883">
    <property type="entry name" value="NOTCH1_EGF-like"/>
</dbReference>
<feature type="region of interest" description="Disordered" evidence="16">
    <location>
        <begin position="1141"/>
        <end position="1170"/>
    </location>
</feature>
<evidence type="ECO:0000256" key="18">
    <source>
        <dbReference type="SAM" id="SignalP"/>
    </source>
</evidence>
<dbReference type="Gene3D" id="4.10.400.10">
    <property type="entry name" value="Low-density Lipoprotein Receptor"/>
    <property type="match status" value="7"/>
</dbReference>
<comment type="subcellular location">
    <subcellularLocation>
        <location evidence="1">Endomembrane system</location>
    </subcellularLocation>
    <subcellularLocation>
        <location evidence="2">Membrane</location>
        <topology evidence="2">Single-pass type I membrane protein</topology>
    </subcellularLocation>
</comment>
<evidence type="ECO:0000313" key="20">
    <source>
        <dbReference type="Ensembl" id="ENSMMOP00000019729.1"/>
    </source>
</evidence>
<keyword evidence="9 17" id="KW-0472">Membrane</keyword>
<dbReference type="PROSITE" id="PS01186">
    <property type="entry name" value="EGF_2"/>
    <property type="match status" value="1"/>
</dbReference>
<keyword evidence="6 18" id="KW-0732">Signal</keyword>
<evidence type="ECO:0000256" key="5">
    <source>
        <dbReference type="ARBA" id="ARBA00022692"/>
    </source>
</evidence>
<dbReference type="Pfam" id="PF07645">
    <property type="entry name" value="EGF_CA"/>
    <property type="match status" value="1"/>
</dbReference>
<dbReference type="Gene3D" id="2.10.25.10">
    <property type="entry name" value="Laminin"/>
    <property type="match status" value="3"/>
</dbReference>
<accession>A0A3Q3X3D3</accession>
<keyword evidence="11" id="KW-0675">Receptor</keyword>
<sequence>MGGRLFLCVVLFQLLGPVQGESPIKCPLGSRPCKSGVECVYYNHVCDGEVDCRDGSDEEECLLTCEKDQFQCTHGKKCIEWSQVCDGVSHCQDRSDEVGCSKQMEGCAHQCDDKSRCIPHSFLCDGERDCWDGSDEADCVDKECSATEFMCTSGQCVAATMQCDGHPDCWDRSDEESCTNVAVCTTKHRCPQSKECLVQEWICDGDQDCKDGTDEKDCPITPVNCGEFQWSCKSKMMCISMAWRCDGVKDCNDGSDEVECGAVTCLPHQFQCGSQECLDPTMVCNGVTNCADGSDEGGSCQMSCIAGDKSHCSQGCYSTPQGMHCYCEAGFRLMDDRLTCTDIDECESPGVCSHLCINSPGSYQCNCLRGYIMEPDGHRCKITGEPFLLSSVQTDLLLLGLRSGSLDVLSSSAKKAILSVDYDWREQTVFWVSVDTDSIQWSSLDRKSTGTLIQGIRADSVAVDWLGRNLYWIDGVNNQIVAIRLDKIMKSLDHSVILEEDLDQPRSLALLPEKGLMFWTEIGNVVKIERAGMDGSDRRAVVNSSLGWPGGVAVDTISERVYWTDERLRSIGSATLDGNDIRILQTKDTTNPFSLAVFNDMLYWTDAKKRVILTAHKISGKDGQILLKRPRQPFGVRIIHPLLQTVTKSPCEKMECSHMCVLALGPKAIYLQSRHTSAELKGWPEHLALPVPNVNRAAIMDYSIRDNTLLLTDDGTTSLESFRVIGFDLSSQGQVLKLLGDTITAMALDWVTLNVFWSSNKQPRLQVTDITAAHTTVLIKDGIGSLESIALHPPSGRLCFTNLGPQDTSTGATVECANMDGDGRRVVWKSAVQPSSLSFSSNGDTIYWADTDLNIIGSVQLDGTGFRELKAGDGLAAMGLSDDLLLWMTVSDKTRLWYRDEQQNKLWFEVGTEVVSLKAFSGSSQTGSNKCIENNGDCQHLCLATPSGRTCVCAHDHSLVNATHCSPEKRCPGGSRPCLDQSCQPVEKFCNGHADCLDHSDESCVGVKRWSGAIVPAPTQTQSISPSSYFSALPDVLSLNITLNISSQFMNLDALECSKRRCSGNGRCVETNGDTMCECSLTYKGDSCQDNLLKGPIFYGPAGLCIGLVVIIVMAVVAKRRKSVSTRRASSAAVKETCMTDLENKAETTPNTQTPAADADKPEEVVSFVD</sequence>
<keyword evidence="10 13" id="KW-1015">Disulfide bond</keyword>
<evidence type="ECO:0000259" key="19">
    <source>
        <dbReference type="PROSITE" id="PS50026"/>
    </source>
</evidence>
<evidence type="ECO:0000256" key="12">
    <source>
        <dbReference type="ARBA" id="ARBA00023180"/>
    </source>
</evidence>
<dbReference type="InterPro" id="IPR000742">
    <property type="entry name" value="EGF"/>
</dbReference>
<protein>
    <recommendedName>
        <fullName evidence="19">EGF-like domain-containing protein</fullName>
    </recommendedName>
</protein>
<keyword evidence="4" id="KW-0254">Endocytosis</keyword>
<feature type="domain" description="EGF-like" evidence="19">
    <location>
        <begin position="342"/>
        <end position="381"/>
    </location>
</feature>
<dbReference type="SUPFAM" id="SSF57424">
    <property type="entry name" value="LDL receptor-like module"/>
    <property type="match status" value="8"/>
</dbReference>
<dbReference type="InterPro" id="IPR001881">
    <property type="entry name" value="EGF-like_Ca-bd_dom"/>
</dbReference>
<dbReference type="InterPro" id="IPR011042">
    <property type="entry name" value="6-blade_b-propeller_TolB-like"/>
</dbReference>
<dbReference type="GO" id="GO:0005509">
    <property type="term" value="F:calcium ion binding"/>
    <property type="evidence" value="ECO:0007669"/>
    <property type="project" value="InterPro"/>
</dbReference>
<feature type="disulfide bond" evidence="14">
    <location>
        <begin position="971"/>
        <end position="983"/>
    </location>
</feature>
<dbReference type="SMART" id="SM00135">
    <property type="entry name" value="LY"/>
    <property type="match status" value="8"/>
</dbReference>
<feature type="disulfide bond" evidence="13">
    <location>
        <begin position="346"/>
        <end position="356"/>
    </location>
</feature>
<dbReference type="InterPro" id="IPR002172">
    <property type="entry name" value="LDrepeatLR_classA_rpt"/>
</dbReference>
<feature type="chain" id="PRO_5018690198" description="EGF-like domain-containing protein" evidence="18">
    <location>
        <begin position="21"/>
        <end position="1170"/>
    </location>
</feature>
<evidence type="ECO:0000256" key="1">
    <source>
        <dbReference type="ARBA" id="ARBA00004308"/>
    </source>
</evidence>
<evidence type="ECO:0000256" key="11">
    <source>
        <dbReference type="ARBA" id="ARBA00023170"/>
    </source>
</evidence>
<dbReference type="InterPro" id="IPR023415">
    <property type="entry name" value="LDLR_class-A_CS"/>
</dbReference>
<dbReference type="FunFam" id="4.10.400.10:FF:000045">
    <property type="entry name" value="Low-density lipoprotein receptor-related protein 2"/>
    <property type="match status" value="1"/>
</dbReference>
<dbReference type="PROSITE" id="PS50026">
    <property type="entry name" value="EGF_3"/>
    <property type="match status" value="2"/>
</dbReference>
<dbReference type="InterPro" id="IPR000033">
    <property type="entry name" value="LDLR_classB_rpt"/>
</dbReference>
<proteinExistence type="predicted"/>
<dbReference type="GO" id="GO:0006898">
    <property type="term" value="P:receptor-mediated endocytosis"/>
    <property type="evidence" value="ECO:0007669"/>
    <property type="project" value="TreeGrafter"/>
</dbReference>
<organism evidence="20 21">
    <name type="scientific">Mola mola</name>
    <name type="common">Ocean sunfish</name>
    <name type="synonym">Tetraodon mola</name>
    <dbReference type="NCBI Taxonomy" id="94237"/>
    <lineage>
        <taxon>Eukaryota</taxon>
        <taxon>Metazoa</taxon>
        <taxon>Chordata</taxon>
        <taxon>Craniata</taxon>
        <taxon>Vertebrata</taxon>
        <taxon>Euteleostomi</taxon>
        <taxon>Actinopterygii</taxon>
        <taxon>Neopterygii</taxon>
        <taxon>Teleostei</taxon>
        <taxon>Neoteleostei</taxon>
        <taxon>Acanthomorphata</taxon>
        <taxon>Eupercaria</taxon>
        <taxon>Tetraodontiformes</taxon>
        <taxon>Molidae</taxon>
        <taxon>Mola</taxon>
    </lineage>
</organism>
<dbReference type="Pfam" id="PF00057">
    <property type="entry name" value="Ldl_recept_a"/>
    <property type="match status" value="7"/>
</dbReference>
<evidence type="ECO:0000256" key="14">
    <source>
        <dbReference type="PROSITE-ProRule" id="PRU00124"/>
    </source>
</evidence>
<feature type="disulfide bond" evidence="14">
    <location>
        <begin position="184"/>
        <end position="196"/>
    </location>
</feature>
<dbReference type="PROSITE" id="PS50068">
    <property type="entry name" value="LDLRA_2"/>
    <property type="match status" value="8"/>
</dbReference>
<feature type="disulfide bond" evidence="14">
    <location>
        <begin position="151"/>
        <end position="169"/>
    </location>
</feature>
<dbReference type="SMART" id="SM00179">
    <property type="entry name" value="EGF_CA"/>
    <property type="match status" value="2"/>
</dbReference>
<dbReference type="SUPFAM" id="SSF57196">
    <property type="entry name" value="EGF/Laminin"/>
    <property type="match status" value="3"/>
</dbReference>
<dbReference type="InterPro" id="IPR000152">
    <property type="entry name" value="EGF-type_Asp/Asn_hydroxyl_site"/>
</dbReference>
<evidence type="ECO:0000256" key="9">
    <source>
        <dbReference type="ARBA" id="ARBA00023136"/>
    </source>
</evidence>
<feature type="transmembrane region" description="Helical" evidence="17">
    <location>
        <begin position="1097"/>
        <end position="1118"/>
    </location>
</feature>
<feature type="disulfide bond" evidence="14">
    <location>
        <begin position="144"/>
        <end position="156"/>
    </location>
</feature>
<evidence type="ECO:0000256" key="7">
    <source>
        <dbReference type="ARBA" id="ARBA00022737"/>
    </source>
</evidence>
<keyword evidence="8 17" id="KW-1133">Transmembrane helix</keyword>
<dbReference type="Proteomes" id="UP000261620">
    <property type="component" value="Unplaced"/>
</dbReference>
<feature type="disulfide bond" evidence="13">
    <location>
        <begin position="1079"/>
        <end position="1088"/>
    </location>
</feature>
<dbReference type="InterPro" id="IPR036055">
    <property type="entry name" value="LDL_receptor-like_sf"/>
</dbReference>
<evidence type="ECO:0000256" key="4">
    <source>
        <dbReference type="ARBA" id="ARBA00022583"/>
    </source>
</evidence>
<evidence type="ECO:0000256" key="15">
    <source>
        <dbReference type="PROSITE-ProRule" id="PRU00461"/>
    </source>
</evidence>
<dbReference type="Ensembl" id="ENSMMOT00000020060.1">
    <property type="protein sequence ID" value="ENSMMOP00000019729.1"/>
    <property type="gene ID" value="ENSMMOG00000014969.1"/>
</dbReference>
<feature type="disulfide bond" evidence="14">
    <location>
        <begin position="46"/>
        <end position="61"/>
    </location>
</feature>
<feature type="disulfide bond" evidence="14">
    <location>
        <begin position="163"/>
        <end position="178"/>
    </location>
</feature>
<dbReference type="PROSITE" id="PS01187">
    <property type="entry name" value="EGF_CA"/>
    <property type="match status" value="1"/>
</dbReference>
<feature type="disulfide bond" evidence="14">
    <location>
        <begin position="203"/>
        <end position="218"/>
    </location>
</feature>
<keyword evidence="12" id="KW-0325">Glycoprotein</keyword>